<evidence type="ECO:0000256" key="1">
    <source>
        <dbReference type="ARBA" id="ARBA00004651"/>
    </source>
</evidence>
<evidence type="ECO:0000259" key="11">
    <source>
        <dbReference type="Pfam" id="PF02096"/>
    </source>
</evidence>
<evidence type="ECO:0000313" key="12">
    <source>
        <dbReference type="EMBL" id="CAB4869042.1"/>
    </source>
</evidence>
<dbReference type="PANTHER" id="PTHR12428">
    <property type="entry name" value="OXA1"/>
    <property type="match status" value="1"/>
</dbReference>
<dbReference type="InterPro" id="IPR047196">
    <property type="entry name" value="YidC_ALB_C"/>
</dbReference>
<evidence type="ECO:0000256" key="8">
    <source>
        <dbReference type="ARBA" id="ARBA00023186"/>
    </source>
</evidence>
<reference evidence="12" key="1">
    <citation type="submission" date="2020-05" db="EMBL/GenBank/DDBJ databases">
        <authorList>
            <person name="Chiriac C."/>
            <person name="Salcher M."/>
            <person name="Ghai R."/>
            <person name="Kavagutti S V."/>
        </authorList>
    </citation>
    <scope>NUCLEOTIDE SEQUENCE</scope>
</reference>
<evidence type="ECO:0000256" key="5">
    <source>
        <dbReference type="ARBA" id="ARBA00022927"/>
    </source>
</evidence>
<gene>
    <name evidence="12" type="ORF">UFOPK3425_00537</name>
</gene>
<feature type="compositionally biased region" description="Basic residues" evidence="9">
    <location>
        <begin position="299"/>
        <end position="312"/>
    </location>
</feature>
<dbReference type="Pfam" id="PF02096">
    <property type="entry name" value="60KD_IMP"/>
    <property type="match status" value="1"/>
</dbReference>
<evidence type="ECO:0000256" key="2">
    <source>
        <dbReference type="ARBA" id="ARBA00022448"/>
    </source>
</evidence>
<feature type="transmembrane region" description="Helical" evidence="10">
    <location>
        <begin position="103"/>
        <end position="124"/>
    </location>
</feature>
<dbReference type="CDD" id="cd20070">
    <property type="entry name" value="5TM_YidC_Alb3"/>
    <property type="match status" value="1"/>
</dbReference>
<keyword evidence="5" id="KW-0653">Protein transport</keyword>
<protein>
    <submittedName>
        <fullName evidence="12">Unannotated protein</fullName>
    </submittedName>
</protein>
<dbReference type="EMBL" id="CAFBLV010000082">
    <property type="protein sequence ID" value="CAB4869042.1"/>
    <property type="molecule type" value="Genomic_DNA"/>
</dbReference>
<dbReference type="InterPro" id="IPR028055">
    <property type="entry name" value="YidC/Oxa/ALB_C"/>
</dbReference>
<comment type="subcellular location">
    <subcellularLocation>
        <location evidence="1">Cell membrane</location>
        <topology evidence="1">Multi-pass membrane protein</topology>
    </subcellularLocation>
</comment>
<evidence type="ECO:0000256" key="9">
    <source>
        <dbReference type="SAM" id="MobiDB-lite"/>
    </source>
</evidence>
<keyword evidence="3" id="KW-1003">Cell membrane</keyword>
<feature type="domain" description="Membrane insertase YidC/Oxa/ALB C-terminal" evidence="11">
    <location>
        <begin position="34"/>
        <end position="252"/>
    </location>
</feature>
<dbReference type="GO" id="GO:0032977">
    <property type="term" value="F:membrane insertase activity"/>
    <property type="evidence" value="ECO:0007669"/>
    <property type="project" value="InterPro"/>
</dbReference>
<dbReference type="InterPro" id="IPR001708">
    <property type="entry name" value="YidC/ALB3/OXA1/COX18"/>
</dbReference>
<evidence type="ECO:0000256" key="7">
    <source>
        <dbReference type="ARBA" id="ARBA00023136"/>
    </source>
</evidence>
<keyword evidence="6 10" id="KW-1133">Transmembrane helix</keyword>
<dbReference type="PANTHER" id="PTHR12428:SF65">
    <property type="entry name" value="CYTOCHROME C OXIDASE ASSEMBLY PROTEIN COX18, MITOCHONDRIAL"/>
    <property type="match status" value="1"/>
</dbReference>
<feature type="compositionally biased region" description="Basic and acidic residues" evidence="9">
    <location>
        <begin position="264"/>
        <end position="275"/>
    </location>
</feature>
<dbReference type="AlphaFoldDB" id="A0A6J7DDE3"/>
<dbReference type="GO" id="GO:0005886">
    <property type="term" value="C:plasma membrane"/>
    <property type="evidence" value="ECO:0007669"/>
    <property type="project" value="UniProtKB-SubCell"/>
</dbReference>
<keyword evidence="4 10" id="KW-0812">Transmembrane</keyword>
<accession>A0A6J7DDE3</accession>
<name>A0A6J7DDE3_9ZZZZ</name>
<feature type="region of interest" description="Disordered" evidence="9">
    <location>
        <begin position="261"/>
        <end position="312"/>
    </location>
</feature>
<keyword evidence="2" id="KW-0813">Transport</keyword>
<organism evidence="12">
    <name type="scientific">freshwater metagenome</name>
    <dbReference type="NCBI Taxonomy" id="449393"/>
    <lineage>
        <taxon>unclassified sequences</taxon>
        <taxon>metagenomes</taxon>
        <taxon>ecological metagenomes</taxon>
    </lineage>
</organism>
<evidence type="ECO:0000256" key="6">
    <source>
        <dbReference type="ARBA" id="ARBA00022989"/>
    </source>
</evidence>
<dbReference type="NCBIfam" id="TIGR03592">
    <property type="entry name" value="yidC_oxa1_cterm"/>
    <property type="match status" value="1"/>
</dbReference>
<evidence type="ECO:0000256" key="4">
    <source>
        <dbReference type="ARBA" id="ARBA00022692"/>
    </source>
</evidence>
<feature type="transmembrane region" description="Helical" evidence="10">
    <location>
        <begin position="213"/>
        <end position="238"/>
    </location>
</feature>
<keyword evidence="8" id="KW-0143">Chaperone</keyword>
<dbReference type="GO" id="GO:0051205">
    <property type="term" value="P:protein insertion into membrane"/>
    <property type="evidence" value="ECO:0007669"/>
    <property type="project" value="TreeGrafter"/>
</dbReference>
<dbReference type="NCBIfam" id="NF002350">
    <property type="entry name" value="PRK01315.1"/>
    <property type="match status" value="1"/>
</dbReference>
<feature type="transmembrane region" description="Helical" evidence="10">
    <location>
        <begin position="32"/>
        <end position="54"/>
    </location>
</feature>
<evidence type="ECO:0000256" key="3">
    <source>
        <dbReference type="ARBA" id="ARBA00022475"/>
    </source>
</evidence>
<dbReference type="GO" id="GO:0015031">
    <property type="term" value="P:protein transport"/>
    <property type="evidence" value="ECO:0007669"/>
    <property type="project" value="UniProtKB-KW"/>
</dbReference>
<proteinExistence type="predicted"/>
<feature type="transmembrane region" description="Helical" evidence="10">
    <location>
        <begin position="172"/>
        <end position="192"/>
    </location>
</feature>
<keyword evidence="7 10" id="KW-0472">Membrane</keyword>
<evidence type="ECO:0000256" key="10">
    <source>
        <dbReference type="SAM" id="Phobius"/>
    </source>
</evidence>
<sequence length="312" mass="35240">MFILDWLRTGVSWILVQFHQLLSTFMDPASGWTWALSIVGLVIVIRIALIPLFVKQIKSQRNLQIIQPQMKEIQKKYAGDREKQSQEMMKLYKETGTNPLSSCLPILLQAPIFFALFSVLQGIAMRVPEGVFTWPQYAYLLEEAHGASIFGAPLYGTFMGADEVAADGFIPIYTRVVAFILIILMTTTTFLTQRQLIVKNSAPDNPMVKQQKIMLYVFPLMFAIGGINFPIGVLIYWFTTNLWSMGQQFYVIRNSPQPGTPAFEAKEARKAEKARSKAPAIESIEDPDAVSENNTPRVQPKKASRSKRKGKQ</sequence>